<gene>
    <name evidence="2" type="ORF">M5K25_001189</name>
</gene>
<proteinExistence type="predicted"/>
<evidence type="ECO:0000256" key="1">
    <source>
        <dbReference type="SAM" id="MobiDB-lite"/>
    </source>
</evidence>
<dbReference type="EMBL" id="JANQDX010000002">
    <property type="protein sequence ID" value="KAL0927037.1"/>
    <property type="molecule type" value="Genomic_DNA"/>
</dbReference>
<comment type="caution">
    <text evidence="2">The sequence shown here is derived from an EMBL/GenBank/DDBJ whole genome shotgun (WGS) entry which is preliminary data.</text>
</comment>
<reference evidence="2 3" key="1">
    <citation type="journal article" date="2024" name="Plant Biotechnol. J.">
        <title>Dendrobium thyrsiflorum genome and its molecular insights into genes involved in important horticultural traits.</title>
        <authorList>
            <person name="Chen B."/>
            <person name="Wang J.Y."/>
            <person name="Zheng P.J."/>
            <person name="Li K.L."/>
            <person name="Liang Y.M."/>
            <person name="Chen X.F."/>
            <person name="Zhang C."/>
            <person name="Zhao X."/>
            <person name="He X."/>
            <person name="Zhang G.Q."/>
            <person name="Liu Z.J."/>
            <person name="Xu Q."/>
        </authorList>
    </citation>
    <scope>NUCLEOTIDE SEQUENCE [LARGE SCALE GENOMIC DNA]</scope>
    <source>
        <strain evidence="2">GZMU011</strain>
    </source>
</reference>
<name>A0ABD0VY30_DENTH</name>
<sequence length="63" mass="7413">MGSDRRSERKVEVTFTSSELPLMTCFRSTSDPTGRESRRKRRVQSLHLLRSNEAEQQEDDRQT</sequence>
<accession>A0ABD0VY30</accession>
<evidence type="ECO:0000313" key="3">
    <source>
        <dbReference type="Proteomes" id="UP001552299"/>
    </source>
</evidence>
<dbReference type="AlphaFoldDB" id="A0ABD0VY30"/>
<dbReference type="Proteomes" id="UP001552299">
    <property type="component" value="Unassembled WGS sequence"/>
</dbReference>
<keyword evidence="3" id="KW-1185">Reference proteome</keyword>
<evidence type="ECO:0000313" key="2">
    <source>
        <dbReference type="EMBL" id="KAL0927037.1"/>
    </source>
</evidence>
<protein>
    <submittedName>
        <fullName evidence="2">Uncharacterized protein</fullName>
    </submittedName>
</protein>
<organism evidence="2 3">
    <name type="scientific">Dendrobium thyrsiflorum</name>
    <name type="common">Pinecone-like raceme dendrobium</name>
    <name type="synonym">Orchid</name>
    <dbReference type="NCBI Taxonomy" id="117978"/>
    <lineage>
        <taxon>Eukaryota</taxon>
        <taxon>Viridiplantae</taxon>
        <taxon>Streptophyta</taxon>
        <taxon>Embryophyta</taxon>
        <taxon>Tracheophyta</taxon>
        <taxon>Spermatophyta</taxon>
        <taxon>Magnoliopsida</taxon>
        <taxon>Liliopsida</taxon>
        <taxon>Asparagales</taxon>
        <taxon>Orchidaceae</taxon>
        <taxon>Epidendroideae</taxon>
        <taxon>Malaxideae</taxon>
        <taxon>Dendrobiinae</taxon>
        <taxon>Dendrobium</taxon>
    </lineage>
</organism>
<feature type="region of interest" description="Disordered" evidence="1">
    <location>
        <begin position="24"/>
        <end position="63"/>
    </location>
</feature>